<accession>A0A8M1KSK5</accession>
<evidence type="ECO:0000313" key="3">
    <source>
        <dbReference type="RefSeq" id="XP_042565408.1"/>
    </source>
</evidence>
<dbReference type="InterPro" id="IPR038827">
    <property type="entry name" value="CCDC152"/>
</dbReference>
<dbReference type="RefSeq" id="XP_042565408.1">
    <property type="nucleotide sequence ID" value="XM_042709474.1"/>
</dbReference>
<dbReference type="GeneID" id="105913253"/>
<gene>
    <name evidence="3" type="primary">LOC105913253</name>
</gene>
<dbReference type="Proteomes" id="UP000515152">
    <property type="component" value="Chromosome 12"/>
</dbReference>
<dbReference type="PANTHER" id="PTHR35253">
    <property type="entry name" value="COILED-COIL DOMAIN-CONTAINING PROTEIN 152"/>
    <property type="match status" value="1"/>
</dbReference>
<protein>
    <submittedName>
        <fullName evidence="3">Coiled-coil domain-containing protein 152 isoform X1</fullName>
    </submittedName>
</protein>
<name>A0A8M1KSK5_CLUHA</name>
<keyword evidence="2" id="KW-1185">Reference proteome</keyword>
<dbReference type="OrthoDB" id="10053382at2759"/>
<evidence type="ECO:0000313" key="2">
    <source>
        <dbReference type="Proteomes" id="UP000515152"/>
    </source>
</evidence>
<feature type="coiled-coil region" evidence="1">
    <location>
        <begin position="100"/>
        <end position="167"/>
    </location>
</feature>
<proteinExistence type="predicted"/>
<keyword evidence="1" id="KW-0175">Coiled coil</keyword>
<reference evidence="3" key="1">
    <citation type="submission" date="2025-08" db="UniProtKB">
        <authorList>
            <consortium name="RefSeq"/>
        </authorList>
    </citation>
    <scope>IDENTIFICATION</scope>
</reference>
<organism evidence="2 3">
    <name type="scientific">Clupea harengus</name>
    <name type="common">Atlantic herring</name>
    <dbReference type="NCBI Taxonomy" id="7950"/>
    <lineage>
        <taxon>Eukaryota</taxon>
        <taxon>Metazoa</taxon>
        <taxon>Chordata</taxon>
        <taxon>Craniata</taxon>
        <taxon>Vertebrata</taxon>
        <taxon>Euteleostomi</taxon>
        <taxon>Actinopterygii</taxon>
        <taxon>Neopterygii</taxon>
        <taxon>Teleostei</taxon>
        <taxon>Clupei</taxon>
        <taxon>Clupeiformes</taxon>
        <taxon>Clupeoidei</taxon>
        <taxon>Clupeidae</taxon>
        <taxon>Clupea</taxon>
    </lineage>
</organism>
<sequence>MKTSTAVNLDKLVKDFSHLEQKITDLKSKNSIVEMKLEETNRFLKFSQTKEKHLIEDRNGLLGTIQGLQQTLQQQCDLRVENERLKKSLLDMKKNNVKILEDCHAQNEGLQAEMAVLQEDHQRELEEAQQETQRKLEAKERAIKEVIEKKESSEEELRRKIREQDKEKQSELIKLQMEFSAKLARVQSTVVKSQQAQGSSLASQNIFKRKLQFMQEEKNREIEALRQKVKELEQQQFLGFTESRLKRRKI</sequence>
<evidence type="ECO:0000256" key="1">
    <source>
        <dbReference type="SAM" id="Coils"/>
    </source>
</evidence>
<dbReference type="AlphaFoldDB" id="A0A8M1KSK5"/>
<feature type="coiled-coil region" evidence="1">
    <location>
        <begin position="208"/>
        <end position="235"/>
    </location>
</feature>
<dbReference type="PANTHER" id="PTHR35253:SF1">
    <property type="entry name" value="COILED-COIL DOMAIN-CONTAINING PROTEIN 152"/>
    <property type="match status" value="1"/>
</dbReference>